<evidence type="ECO:0000313" key="3">
    <source>
        <dbReference type="Proteomes" id="UP000799766"/>
    </source>
</evidence>
<dbReference type="AlphaFoldDB" id="A0A6A6NX97"/>
<organism evidence="2 3">
    <name type="scientific">Lineolata rhizophorae</name>
    <dbReference type="NCBI Taxonomy" id="578093"/>
    <lineage>
        <taxon>Eukaryota</taxon>
        <taxon>Fungi</taxon>
        <taxon>Dikarya</taxon>
        <taxon>Ascomycota</taxon>
        <taxon>Pezizomycotina</taxon>
        <taxon>Dothideomycetes</taxon>
        <taxon>Dothideomycetes incertae sedis</taxon>
        <taxon>Lineolatales</taxon>
        <taxon>Lineolataceae</taxon>
        <taxon>Lineolata</taxon>
    </lineage>
</organism>
<keyword evidence="3" id="KW-1185">Reference proteome</keyword>
<feature type="chain" id="PRO_5025631607" description="Secreted protein" evidence="1">
    <location>
        <begin position="34"/>
        <end position="88"/>
    </location>
</feature>
<proteinExistence type="predicted"/>
<protein>
    <recommendedName>
        <fullName evidence="4">Secreted protein</fullName>
    </recommendedName>
</protein>
<evidence type="ECO:0000256" key="1">
    <source>
        <dbReference type="SAM" id="SignalP"/>
    </source>
</evidence>
<dbReference type="Proteomes" id="UP000799766">
    <property type="component" value="Unassembled WGS sequence"/>
</dbReference>
<dbReference type="EMBL" id="MU001684">
    <property type="protein sequence ID" value="KAF2456134.1"/>
    <property type="molecule type" value="Genomic_DNA"/>
</dbReference>
<accession>A0A6A6NX97</accession>
<name>A0A6A6NX97_9PEZI</name>
<feature type="signal peptide" evidence="1">
    <location>
        <begin position="1"/>
        <end position="33"/>
    </location>
</feature>
<gene>
    <name evidence="2" type="ORF">BDY21DRAFT_347991</name>
</gene>
<keyword evidence="1" id="KW-0732">Signal</keyword>
<reference evidence="2" key="1">
    <citation type="journal article" date="2020" name="Stud. Mycol.">
        <title>101 Dothideomycetes genomes: a test case for predicting lifestyles and emergence of pathogens.</title>
        <authorList>
            <person name="Haridas S."/>
            <person name="Albert R."/>
            <person name="Binder M."/>
            <person name="Bloem J."/>
            <person name="Labutti K."/>
            <person name="Salamov A."/>
            <person name="Andreopoulos B."/>
            <person name="Baker S."/>
            <person name="Barry K."/>
            <person name="Bills G."/>
            <person name="Bluhm B."/>
            <person name="Cannon C."/>
            <person name="Castanera R."/>
            <person name="Culley D."/>
            <person name="Daum C."/>
            <person name="Ezra D."/>
            <person name="Gonzalez J."/>
            <person name="Henrissat B."/>
            <person name="Kuo A."/>
            <person name="Liang C."/>
            <person name="Lipzen A."/>
            <person name="Lutzoni F."/>
            <person name="Magnuson J."/>
            <person name="Mondo S."/>
            <person name="Nolan M."/>
            <person name="Ohm R."/>
            <person name="Pangilinan J."/>
            <person name="Park H.-J."/>
            <person name="Ramirez L."/>
            <person name="Alfaro M."/>
            <person name="Sun H."/>
            <person name="Tritt A."/>
            <person name="Yoshinaga Y."/>
            <person name="Zwiers L.-H."/>
            <person name="Turgeon B."/>
            <person name="Goodwin S."/>
            <person name="Spatafora J."/>
            <person name="Crous P."/>
            <person name="Grigoriev I."/>
        </authorList>
    </citation>
    <scope>NUCLEOTIDE SEQUENCE</scope>
    <source>
        <strain evidence="2">ATCC 16933</strain>
    </source>
</reference>
<sequence>MGWPWAAVRRPRGSIVTSLLLLLLLLPLAIVRASCFGGFRAAVTEGLGARAREHVRGPTRRTPRVFPRARSLPSSICCPFYRIRSFNA</sequence>
<evidence type="ECO:0000313" key="2">
    <source>
        <dbReference type="EMBL" id="KAF2456134.1"/>
    </source>
</evidence>
<evidence type="ECO:0008006" key="4">
    <source>
        <dbReference type="Google" id="ProtNLM"/>
    </source>
</evidence>